<dbReference type="GO" id="GO:0005524">
    <property type="term" value="F:ATP binding"/>
    <property type="evidence" value="ECO:0007669"/>
    <property type="project" value="UniProtKB-KW"/>
</dbReference>
<feature type="non-terminal residue" evidence="13">
    <location>
        <position position="1"/>
    </location>
</feature>
<evidence type="ECO:0000256" key="9">
    <source>
        <dbReference type="ARBA" id="ARBA00034808"/>
    </source>
</evidence>
<keyword evidence="4 13" id="KW-0347">Helicase</keyword>
<dbReference type="GO" id="GO:0005829">
    <property type="term" value="C:cytosol"/>
    <property type="evidence" value="ECO:0007669"/>
    <property type="project" value="TreeGrafter"/>
</dbReference>
<feature type="domain" description="UvrD-like helicase ATP-binding" evidence="11">
    <location>
        <begin position="1"/>
        <end position="194"/>
    </location>
</feature>
<dbReference type="Gene3D" id="1.10.10.160">
    <property type="match status" value="1"/>
</dbReference>
<keyword evidence="2" id="KW-0547">Nucleotide-binding</keyword>
<keyword evidence="3 13" id="KW-0378">Hydrolase</keyword>
<evidence type="ECO:0000259" key="11">
    <source>
        <dbReference type="PROSITE" id="PS51198"/>
    </source>
</evidence>
<dbReference type="EC" id="5.6.2.4" evidence="9"/>
<dbReference type="CDD" id="cd17932">
    <property type="entry name" value="DEXQc_UvrD"/>
    <property type="match status" value="1"/>
</dbReference>
<dbReference type="AlphaFoldDB" id="A0A3B0SL67"/>
<evidence type="ECO:0000256" key="7">
    <source>
        <dbReference type="ARBA" id="ARBA00023235"/>
    </source>
</evidence>
<evidence type="ECO:0000256" key="2">
    <source>
        <dbReference type="ARBA" id="ARBA00022741"/>
    </source>
</evidence>
<dbReference type="GO" id="GO:0043138">
    <property type="term" value="F:3'-5' DNA helicase activity"/>
    <property type="evidence" value="ECO:0007669"/>
    <property type="project" value="UniProtKB-EC"/>
</dbReference>
<comment type="catalytic activity">
    <reaction evidence="8">
        <text>Couples ATP hydrolysis with the unwinding of duplex DNA by translocating in the 3'-5' direction.</text>
        <dbReference type="EC" id="5.6.2.4"/>
    </reaction>
</comment>
<evidence type="ECO:0000256" key="5">
    <source>
        <dbReference type="ARBA" id="ARBA00022840"/>
    </source>
</evidence>
<accession>A0A3B0SL67</accession>
<dbReference type="FunFam" id="1.10.10.160:FF:000001">
    <property type="entry name" value="ATP-dependent DNA helicase"/>
    <property type="match status" value="1"/>
</dbReference>
<evidence type="ECO:0000259" key="12">
    <source>
        <dbReference type="PROSITE" id="PS51217"/>
    </source>
</evidence>
<comment type="catalytic activity">
    <reaction evidence="10">
        <text>ATP + H2O = ADP + phosphate + H(+)</text>
        <dbReference type="Rhea" id="RHEA:13065"/>
        <dbReference type="ChEBI" id="CHEBI:15377"/>
        <dbReference type="ChEBI" id="CHEBI:15378"/>
        <dbReference type="ChEBI" id="CHEBI:30616"/>
        <dbReference type="ChEBI" id="CHEBI:43474"/>
        <dbReference type="ChEBI" id="CHEBI:456216"/>
        <dbReference type="EC" id="5.6.2.4"/>
    </reaction>
</comment>
<evidence type="ECO:0000256" key="3">
    <source>
        <dbReference type="ARBA" id="ARBA00022801"/>
    </source>
</evidence>
<evidence type="ECO:0000256" key="4">
    <source>
        <dbReference type="ARBA" id="ARBA00022806"/>
    </source>
</evidence>
<comment type="similarity">
    <text evidence="1">Belongs to the helicase family. UvrD subfamily.</text>
</comment>
<dbReference type="GO" id="GO:0003677">
    <property type="term" value="F:DNA binding"/>
    <property type="evidence" value="ECO:0007669"/>
    <property type="project" value="UniProtKB-KW"/>
</dbReference>
<dbReference type="InterPro" id="IPR014017">
    <property type="entry name" value="DNA_helicase_UvrD-like_C"/>
</dbReference>
<dbReference type="InterPro" id="IPR000212">
    <property type="entry name" value="DNA_helicase_UvrD/REP"/>
</dbReference>
<evidence type="ECO:0000256" key="10">
    <source>
        <dbReference type="ARBA" id="ARBA00048988"/>
    </source>
</evidence>
<evidence type="ECO:0000256" key="6">
    <source>
        <dbReference type="ARBA" id="ARBA00023125"/>
    </source>
</evidence>
<dbReference type="GO" id="GO:0000725">
    <property type="term" value="P:recombinational repair"/>
    <property type="evidence" value="ECO:0007669"/>
    <property type="project" value="TreeGrafter"/>
</dbReference>
<dbReference type="PANTHER" id="PTHR11070">
    <property type="entry name" value="UVRD / RECB / PCRA DNA HELICASE FAMILY MEMBER"/>
    <property type="match status" value="1"/>
</dbReference>
<proteinExistence type="inferred from homology"/>
<dbReference type="InterPro" id="IPR027417">
    <property type="entry name" value="P-loop_NTPase"/>
</dbReference>
<evidence type="ECO:0000256" key="8">
    <source>
        <dbReference type="ARBA" id="ARBA00034617"/>
    </source>
</evidence>
<dbReference type="Gene3D" id="3.40.50.300">
    <property type="entry name" value="P-loop containing nucleotide triphosphate hydrolases"/>
    <property type="match status" value="2"/>
</dbReference>
<dbReference type="PROSITE" id="PS51198">
    <property type="entry name" value="UVRD_HELICASE_ATP_BIND"/>
    <property type="match status" value="1"/>
</dbReference>
<evidence type="ECO:0000313" key="13">
    <source>
        <dbReference type="EMBL" id="VAW07001.1"/>
    </source>
</evidence>
<keyword evidence="6" id="KW-0238">DNA-binding</keyword>
<dbReference type="Gene3D" id="1.10.486.10">
    <property type="entry name" value="PCRA, domain 4"/>
    <property type="match status" value="1"/>
</dbReference>
<dbReference type="EMBL" id="UOEI01000500">
    <property type="protein sequence ID" value="VAW07001.1"/>
    <property type="molecule type" value="Genomic_DNA"/>
</dbReference>
<dbReference type="PROSITE" id="PS51217">
    <property type="entry name" value="UVRD_HELICASE_CTER"/>
    <property type="match status" value="1"/>
</dbReference>
<gene>
    <name evidence="13" type="ORF">MNBD_ACTINO01-1035</name>
</gene>
<name>A0A3B0SL67_9ZZZZ</name>
<feature type="non-terminal residue" evidence="13">
    <location>
        <position position="341"/>
    </location>
</feature>
<dbReference type="Pfam" id="PF00580">
    <property type="entry name" value="UvrD-helicase"/>
    <property type="match status" value="1"/>
</dbReference>
<sequence>CVRILRQEITRLGYRSSFSIYDDGDATRLITMCIKDLDFDSKRFPPRQIKAAISKAKNELVDYESFAAQDSGYYHERVADIYRLYQQRLVEASAVDFDDILKLTVELFQVFPDVLERWQRRFRYILVDEYQDTNKAQYMIVKMLGAVHRNICVVGDSDQSIYAFRGADLRNILGFEKDYPDAKIVMLEQNYRSTQTILDAANAVIANNAGRKPKRLWTDEGAGDKIVVFEAEDEHEEAAYVAEEIARLQDRGISLDDVAVFYRTNAQSRVIEELFVRFGVTYQVVGGLKYYDRKEVKDALGYLRAVVNPDDQVAIKRIINTPKRAIGDTSVAHVDRFAEAN</sequence>
<organism evidence="13">
    <name type="scientific">hydrothermal vent metagenome</name>
    <dbReference type="NCBI Taxonomy" id="652676"/>
    <lineage>
        <taxon>unclassified sequences</taxon>
        <taxon>metagenomes</taxon>
        <taxon>ecological metagenomes</taxon>
    </lineage>
</organism>
<dbReference type="PANTHER" id="PTHR11070:SF2">
    <property type="entry name" value="ATP-DEPENDENT DNA HELICASE SRS2"/>
    <property type="match status" value="1"/>
</dbReference>
<dbReference type="Pfam" id="PF13361">
    <property type="entry name" value="UvrD_C"/>
    <property type="match status" value="1"/>
</dbReference>
<dbReference type="InterPro" id="IPR013986">
    <property type="entry name" value="DExx_box_DNA_helicase_dom_sf"/>
</dbReference>
<dbReference type="GO" id="GO:0016887">
    <property type="term" value="F:ATP hydrolysis activity"/>
    <property type="evidence" value="ECO:0007669"/>
    <property type="project" value="RHEA"/>
</dbReference>
<dbReference type="GO" id="GO:0033202">
    <property type="term" value="C:DNA helicase complex"/>
    <property type="evidence" value="ECO:0007669"/>
    <property type="project" value="TreeGrafter"/>
</dbReference>
<protein>
    <recommendedName>
        <fullName evidence="9">DNA 3'-5' helicase</fullName>
        <ecNumber evidence="9">5.6.2.4</ecNumber>
    </recommendedName>
</protein>
<evidence type="ECO:0000256" key="1">
    <source>
        <dbReference type="ARBA" id="ARBA00009922"/>
    </source>
</evidence>
<reference evidence="13" key="1">
    <citation type="submission" date="2018-06" db="EMBL/GenBank/DDBJ databases">
        <authorList>
            <person name="Zhirakovskaya E."/>
        </authorList>
    </citation>
    <scope>NUCLEOTIDE SEQUENCE</scope>
</reference>
<dbReference type="InterPro" id="IPR014016">
    <property type="entry name" value="UvrD-like_ATP-bd"/>
</dbReference>
<keyword evidence="7" id="KW-0413">Isomerase</keyword>
<keyword evidence="5" id="KW-0067">ATP-binding</keyword>
<feature type="domain" description="UvrD-like helicase C-terminal" evidence="12">
    <location>
        <begin position="195"/>
        <end position="341"/>
    </location>
</feature>
<dbReference type="SUPFAM" id="SSF52540">
    <property type="entry name" value="P-loop containing nucleoside triphosphate hydrolases"/>
    <property type="match status" value="1"/>
</dbReference>